<protein>
    <submittedName>
        <fullName evidence="1">Uncharacterized protein</fullName>
    </submittedName>
</protein>
<sequence>MVSSWAFCCLLNHGINVADEESQKLREKVESMDKEELQEYAKKVTGDLANLRQCNIDRAEMDAVKQDENLHHLTLAEDI</sequence>
<gene>
    <name evidence="1" type="ORF">TRIUR3_35200</name>
</gene>
<dbReference type="EMBL" id="KD187801">
    <property type="protein sequence ID" value="EMS53991.1"/>
    <property type="molecule type" value="Genomic_DNA"/>
</dbReference>
<accession>M7Z3C4</accession>
<organism evidence="1">
    <name type="scientific">Triticum urartu</name>
    <name type="common">Red wild einkorn</name>
    <name type="synonym">Crithodium urartu</name>
    <dbReference type="NCBI Taxonomy" id="4572"/>
    <lineage>
        <taxon>Eukaryota</taxon>
        <taxon>Viridiplantae</taxon>
        <taxon>Streptophyta</taxon>
        <taxon>Embryophyta</taxon>
        <taxon>Tracheophyta</taxon>
        <taxon>Spermatophyta</taxon>
        <taxon>Magnoliopsida</taxon>
        <taxon>Liliopsida</taxon>
        <taxon>Poales</taxon>
        <taxon>Poaceae</taxon>
        <taxon>BOP clade</taxon>
        <taxon>Pooideae</taxon>
        <taxon>Triticodae</taxon>
        <taxon>Triticeae</taxon>
        <taxon>Triticinae</taxon>
        <taxon>Triticum</taxon>
    </lineage>
</organism>
<name>M7Z3C4_TRIUA</name>
<evidence type="ECO:0000313" key="1">
    <source>
        <dbReference type="EMBL" id="EMS53991.1"/>
    </source>
</evidence>
<proteinExistence type="predicted"/>
<reference evidence="1" key="1">
    <citation type="journal article" date="2013" name="Nature">
        <title>Draft genome of the wheat A-genome progenitor Triticum urartu.</title>
        <authorList>
            <person name="Ling H.Q."/>
            <person name="Zhao S."/>
            <person name="Liu D."/>
            <person name="Wang J."/>
            <person name="Sun H."/>
            <person name="Zhang C."/>
            <person name="Fan H."/>
            <person name="Li D."/>
            <person name="Dong L."/>
            <person name="Tao Y."/>
            <person name="Gao C."/>
            <person name="Wu H."/>
            <person name="Li Y."/>
            <person name="Cui Y."/>
            <person name="Guo X."/>
            <person name="Zheng S."/>
            <person name="Wang B."/>
            <person name="Yu K."/>
            <person name="Liang Q."/>
            <person name="Yang W."/>
            <person name="Lou X."/>
            <person name="Chen J."/>
            <person name="Feng M."/>
            <person name="Jian J."/>
            <person name="Zhang X."/>
            <person name="Luo G."/>
            <person name="Jiang Y."/>
            <person name="Liu J."/>
            <person name="Wang Z."/>
            <person name="Sha Y."/>
            <person name="Zhang B."/>
            <person name="Wu H."/>
            <person name="Tang D."/>
            <person name="Shen Q."/>
            <person name="Xue P."/>
            <person name="Zou S."/>
            <person name="Wang X."/>
            <person name="Liu X."/>
            <person name="Wang F."/>
            <person name="Yang Y."/>
            <person name="An X."/>
            <person name="Dong Z."/>
            <person name="Zhang K."/>
            <person name="Zhang X."/>
            <person name="Luo M.C."/>
            <person name="Dvorak J."/>
            <person name="Tong Y."/>
            <person name="Wang J."/>
            <person name="Yang H."/>
            <person name="Li Z."/>
            <person name="Wang D."/>
            <person name="Zhang A."/>
            <person name="Wang J."/>
        </authorList>
    </citation>
    <scope>NUCLEOTIDE SEQUENCE</scope>
</reference>
<dbReference type="AlphaFoldDB" id="M7Z3C4"/>